<dbReference type="InterPro" id="IPR038987">
    <property type="entry name" value="MoeA-like"/>
</dbReference>
<dbReference type="GO" id="GO:0046872">
    <property type="term" value="F:metal ion binding"/>
    <property type="evidence" value="ECO:0007669"/>
    <property type="project" value="UniProtKB-UniRule"/>
</dbReference>
<dbReference type="PANTHER" id="PTHR10192:SF5">
    <property type="entry name" value="GEPHYRIN"/>
    <property type="match status" value="1"/>
</dbReference>
<keyword evidence="5" id="KW-0501">Molybdenum cofactor biosynthesis</keyword>
<keyword evidence="5 7" id="KW-0808">Transferase</keyword>
<accession>A0A3D4SVK4</accession>
<evidence type="ECO:0000313" key="8">
    <source>
        <dbReference type="Proteomes" id="UP000261739"/>
    </source>
</evidence>
<dbReference type="GO" id="GO:0005829">
    <property type="term" value="C:cytosol"/>
    <property type="evidence" value="ECO:0007669"/>
    <property type="project" value="TreeGrafter"/>
</dbReference>
<evidence type="ECO:0000259" key="6">
    <source>
        <dbReference type="SMART" id="SM00852"/>
    </source>
</evidence>
<comment type="function">
    <text evidence="1 5">Catalyzes the insertion of molybdate into adenylated molybdopterin with the concomitant release of AMP.</text>
</comment>
<dbReference type="EC" id="2.10.1.1" evidence="5"/>
<dbReference type="Gene3D" id="3.40.980.10">
    <property type="entry name" value="MoaB/Mog-like domain"/>
    <property type="match status" value="1"/>
</dbReference>
<protein>
    <recommendedName>
        <fullName evidence="5">Molybdopterin molybdenumtransferase</fullName>
        <ecNumber evidence="5">2.10.1.1</ecNumber>
    </recommendedName>
</protein>
<dbReference type="CDD" id="cd00887">
    <property type="entry name" value="MoeA"/>
    <property type="match status" value="1"/>
</dbReference>
<sequence>MSHEHHQPVAWDEARRRICAAASATVAEVRKHPAPGDVLAADVPAPMDVPHYTSSAMDGFAVRGDGPWRLLAAPFTGSQGRNVHRSGGSLADGEALPVLTGSLLPEGADSVIRSENAEVTGEELHAEHPAPGRDIRPSGQEWHLGDTLLTAPRRLSPRHVAMLGAAGVDEVTVARAPKVACAFTGNEVVASGVPGPGEVRDAFSVSFPALLTGWGAEVVAAEHLADDPVAVEDWLRRPAVLDADIVVMTGGSGRSGQDFARRFITRAALASGAGGEILADEVACQPGHPTLLVRRIISGRPQLIAGVPGNPFAAHVALHSFVQPAVATALGLDAPVLSGVLGAAVEPIRRDRVRLMPAVSGVAGVGSGTHEPADPEAALTVLPGRLSHMLSGYAAADALVIVPPEGLAAGDGVRYLPL</sequence>
<dbReference type="Pfam" id="PF03453">
    <property type="entry name" value="MoeA_N"/>
    <property type="match status" value="1"/>
</dbReference>
<comment type="similarity">
    <text evidence="2 5">Belongs to the MoeA family.</text>
</comment>
<dbReference type="Gene3D" id="3.90.105.10">
    <property type="entry name" value="Molybdopterin biosynthesis moea protein, domain 2"/>
    <property type="match status" value="1"/>
</dbReference>
<dbReference type="InterPro" id="IPR001453">
    <property type="entry name" value="MoaB/Mog_dom"/>
</dbReference>
<dbReference type="Gene3D" id="2.40.340.10">
    <property type="entry name" value="MoeA, C-terminal, domain IV"/>
    <property type="match status" value="1"/>
</dbReference>
<evidence type="ECO:0000256" key="3">
    <source>
        <dbReference type="ARBA" id="ARBA00022505"/>
    </source>
</evidence>
<dbReference type="EMBL" id="DQID01000010">
    <property type="protein sequence ID" value="HCT13309.1"/>
    <property type="molecule type" value="Genomic_DNA"/>
</dbReference>
<dbReference type="SUPFAM" id="SSF63867">
    <property type="entry name" value="MoeA C-terminal domain-like"/>
    <property type="match status" value="1"/>
</dbReference>
<dbReference type="UniPathway" id="UPA00344"/>
<evidence type="ECO:0000256" key="1">
    <source>
        <dbReference type="ARBA" id="ARBA00002901"/>
    </source>
</evidence>
<dbReference type="SMART" id="SM00852">
    <property type="entry name" value="MoCF_biosynth"/>
    <property type="match status" value="1"/>
</dbReference>
<dbReference type="GO" id="GO:0061599">
    <property type="term" value="F:molybdopterin molybdotransferase activity"/>
    <property type="evidence" value="ECO:0007669"/>
    <property type="project" value="UniProtKB-UniRule"/>
</dbReference>
<evidence type="ECO:0000313" key="7">
    <source>
        <dbReference type="EMBL" id="HCT13309.1"/>
    </source>
</evidence>
<dbReference type="PANTHER" id="PTHR10192">
    <property type="entry name" value="MOLYBDOPTERIN BIOSYNTHESIS PROTEIN"/>
    <property type="match status" value="1"/>
</dbReference>
<dbReference type="GO" id="GO:0006777">
    <property type="term" value="P:Mo-molybdopterin cofactor biosynthetic process"/>
    <property type="evidence" value="ECO:0007669"/>
    <property type="project" value="UniProtKB-UniRule"/>
</dbReference>
<keyword evidence="3 5" id="KW-0500">Molybdenum</keyword>
<proteinExistence type="inferred from homology"/>
<evidence type="ECO:0000256" key="5">
    <source>
        <dbReference type="RuleBase" id="RU365090"/>
    </source>
</evidence>
<organism evidence="7 8">
    <name type="scientific">Corynebacterium nuruki</name>
    <dbReference type="NCBI Taxonomy" id="1032851"/>
    <lineage>
        <taxon>Bacteria</taxon>
        <taxon>Bacillati</taxon>
        <taxon>Actinomycetota</taxon>
        <taxon>Actinomycetes</taxon>
        <taxon>Mycobacteriales</taxon>
        <taxon>Corynebacteriaceae</taxon>
        <taxon>Corynebacterium</taxon>
    </lineage>
</organism>
<comment type="caution">
    <text evidence="7">The sequence shown here is derived from an EMBL/GenBank/DDBJ whole genome shotgun (WGS) entry which is preliminary data.</text>
</comment>
<comment type="cofactor">
    <cofactor evidence="5">
        <name>Mg(2+)</name>
        <dbReference type="ChEBI" id="CHEBI:18420"/>
    </cofactor>
</comment>
<evidence type="ECO:0000256" key="2">
    <source>
        <dbReference type="ARBA" id="ARBA00010763"/>
    </source>
</evidence>
<dbReference type="RefSeq" id="WP_010122862.1">
    <property type="nucleotide sequence ID" value="NZ_DAITTW010000014.1"/>
</dbReference>
<comment type="pathway">
    <text evidence="5">Cofactor biosynthesis; molybdopterin biosynthesis.</text>
</comment>
<dbReference type="SUPFAM" id="SSF53218">
    <property type="entry name" value="Molybdenum cofactor biosynthesis proteins"/>
    <property type="match status" value="1"/>
</dbReference>
<dbReference type="InterPro" id="IPR036425">
    <property type="entry name" value="MoaB/Mog-like_dom_sf"/>
</dbReference>
<keyword evidence="5" id="KW-0479">Metal-binding</keyword>
<dbReference type="InterPro" id="IPR036688">
    <property type="entry name" value="MoeA_C_domain_IV_sf"/>
</dbReference>
<dbReference type="SUPFAM" id="SSF63882">
    <property type="entry name" value="MoeA N-terminal region -like"/>
    <property type="match status" value="1"/>
</dbReference>
<comment type="catalytic activity">
    <reaction evidence="4">
        <text>adenylyl-molybdopterin + molybdate = Mo-molybdopterin + AMP + H(+)</text>
        <dbReference type="Rhea" id="RHEA:35047"/>
        <dbReference type="ChEBI" id="CHEBI:15378"/>
        <dbReference type="ChEBI" id="CHEBI:36264"/>
        <dbReference type="ChEBI" id="CHEBI:62727"/>
        <dbReference type="ChEBI" id="CHEBI:71302"/>
        <dbReference type="ChEBI" id="CHEBI:456215"/>
        <dbReference type="EC" id="2.10.1.1"/>
    </reaction>
</comment>
<evidence type="ECO:0000256" key="4">
    <source>
        <dbReference type="ARBA" id="ARBA00047317"/>
    </source>
</evidence>
<gene>
    <name evidence="7" type="ORF">DIW82_00535</name>
</gene>
<dbReference type="AlphaFoldDB" id="A0A3D4SVK4"/>
<reference evidence="7 8" key="1">
    <citation type="journal article" date="2018" name="Nat. Biotechnol.">
        <title>A standardized bacterial taxonomy based on genome phylogeny substantially revises the tree of life.</title>
        <authorList>
            <person name="Parks D.H."/>
            <person name="Chuvochina M."/>
            <person name="Waite D.W."/>
            <person name="Rinke C."/>
            <person name="Skarshewski A."/>
            <person name="Chaumeil P.A."/>
            <person name="Hugenholtz P."/>
        </authorList>
    </citation>
    <scope>NUCLEOTIDE SEQUENCE [LARGE SCALE GENOMIC DNA]</scope>
    <source>
        <strain evidence="7">UBA11247</strain>
    </source>
</reference>
<dbReference type="InterPro" id="IPR005110">
    <property type="entry name" value="MoeA_linker/N"/>
</dbReference>
<dbReference type="Proteomes" id="UP000261739">
    <property type="component" value="Unassembled WGS sequence"/>
</dbReference>
<dbReference type="Pfam" id="PF00994">
    <property type="entry name" value="MoCF_biosynth"/>
    <property type="match status" value="1"/>
</dbReference>
<keyword evidence="5" id="KW-0460">Magnesium</keyword>
<dbReference type="STRING" id="863239.GCA_000213935_00029"/>
<feature type="domain" description="MoaB/Mog" evidence="6">
    <location>
        <begin position="180"/>
        <end position="328"/>
    </location>
</feature>
<dbReference type="Gene3D" id="2.170.190.11">
    <property type="entry name" value="Molybdopterin biosynthesis moea protein, domain 3"/>
    <property type="match status" value="1"/>
</dbReference>
<name>A0A3D4SVK4_9CORY</name>
<dbReference type="InterPro" id="IPR036135">
    <property type="entry name" value="MoeA_linker/N_sf"/>
</dbReference>